<dbReference type="RefSeq" id="WP_121848054.1">
    <property type="nucleotide sequence ID" value="NZ_CP032050.1"/>
</dbReference>
<evidence type="ECO:0000313" key="3">
    <source>
        <dbReference type="Proteomes" id="UP000276309"/>
    </source>
</evidence>
<dbReference type="Proteomes" id="UP000276309">
    <property type="component" value="Chromosome"/>
</dbReference>
<dbReference type="Gene3D" id="3.40.630.10">
    <property type="entry name" value="Zn peptidases"/>
    <property type="match status" value="1"/>
</dbReference>
<protein>
    <recommendedName>
        <fullName evidence="1">Peptidase M14 domain-containing protein</fullName>
    </recommendedName>
</protein>
<dbReference type="CDD" id="cd06241">
    <property type="entry name" value="M14-like"/>
    <property type="match status" value="1"/>
</dbReference>
<dbReference type="SUPFAM" id="SSF53187">
    <property type="entry name" value="Zn-dependent exopeptidases"/>
    <property type="match status" value="1"/>
</dbReference>
<organism evidence="2 3">
    <name type="scientific">Euzebyella marina</name>
    <dbReference type="NCBI Taxonomy" id="1761453"/>
    <lineage>
        <taxon>Bacteria</taxon>
        <taxon>Pseudomonadati</taxon>
        <taxon>Bacteroidota</taxon>
        <taxon>Flavobacteriia</taxon>
        <taxon>Flavobacteriales</taxon>
        <taxon>Flavobacteriaceae</taxon>
        <taxon>Euzebyella</taxon>
    </lineage>
</organism>
<gene>
    <name evidence="2" type="ORF">D1013_06265</name>
</gene>
<sequence length="598" mass="69745">MRASIQEHFIKRFYYIILVSFLVLSCKSEEQNEGETYQTHFESSNGEETATYLQTIDFYIRLAREFPEINMQTMGKTDSGYPLHIITYNPDGDFNFQKIGDKKTVILINNGIHPGESDGIDATMLLYRDLATGQIEAPENTVLVTIPIYNIGGAMNRNSTTRVNQNGPKSYGFRGNTLNYDLNRDFIKADSKNAKTFYEIFHMVKPDIFIDNHVSNGADYQYTLTHLFTQHNKLGGALGTYLHEEMMPKLVEGLKKDNWEITPYVNVFNAVPENGFSQFMDSPRYSTGYTTLWNTFGMMVETHMLKPYEQRVKGTYKLMEKMLSIAESDYEKIKLLRAEAVHRHKEWKYYPTQWQVDTTRVSQLDFLGYEADTLTSEITGFDRLKYDRERPFSKKVRYSNYFKAVDSVEIPSAYVLRKGWTRITDLLDLNDIDYQTLQRDTSLTVEAYKIKNYDTSVVPYEGHYPHKNTEVNVTVKRVQFQQGDVIIPTDQLGFRYILEALEPSTVDSFFNWNFFDPILQQKEGFSPYVFEDLALEILEENAALKDSFLLKKENDPTFASNWYSQLSYIYENSEYYEKAHNQYPVYRLMKESQEGNKN</sequence>
<evidence type="ECO:0000259" key="1">
    <source>
        <dbReference type="Pfam" id="PF00246"/>
    </source>
</evidence>
<dbReference type="GO" id="GO:0006508">
    <property type="term" value="P:proteolysis"/>
    <property type="evidence" value="ECO:0007669"/>
    <property type="project" value="InterPro"/>
</dbReference>
<dbReference type="KEGG" id="emar:D1013_06265"/>
<dbReference type="OrthoDB" id="9767214at2"/>
<feature type="domain" description="Peptidase M14" evidence="1">
    <location>
        <begin position="59"/>
        <end position="189"/>
    </location>
</feature>
<dbReference type="GO" id="GO:0004181">
    <property type="term" value="F:metallocarboxypeptidase activity"/>
    <property type="evidence" value="ECO:0007669"/>
    <property type="project" value="InterPro"/>
</dbReference>
<dbReference type="Pfam" id="PF00246">
    <property type="entry name" value="Peptidase_M14"/>
    <property type="match status" value="1"/>
</dbReference>
<reference evidence="2 3" key="1">
    <citation type="submission" date="2018-08" db="EMBL/GenBank/DDBJ databases">
        <title>The reduced genetic potential of extracellular carbohydrate catabolism in Euzebyella marina RN62, a Flavobacteriia bacterium isolated from the hadal water.</title>
        <authorList>
            <person name="Xue C."/>
        </authorList>
    </citation>
    <scope>NUCLEOTIDE SEQUENCE [LARGE SCALE GENOMIC DNA]</scope>
    <source>
        <strain evidence="2 3">RN62</strain>
    </source>
</reference>
<dbReference type="AlphaFoldDB" id="A0A3G2L408"/>
<dbReference type="PROSITE" id="PS51257">
    <property type="entry name" value="PROKAR_LIPOPROTEIN"/>
    <property type="match status" value="1"/>
</dbReference>
<accession>A0A3G2L408</accession>
<proteinExistence type="predicted"/>
<name>A0A3G2L408_9FLAO</name>
<dbReference type="GO" id="GO:0008270">
    <property type="term" value="F:zinc ion binding"/>
    <property type="evidence" value="ECO:0007669"/>
    <property type="project" value="InterPro"/>
</dbReference>
<evidence type="ECO:0000313" key="2">
    <source>
        <dbReference type="EMBL" id="AYN67004.1"/>
    </source>
</evidence>
<dbReference type="InterPro" id="IPR000834">
    <property type="entry name" value="Peptidase_M14"/>
</dbReference>
<keyword evidence="3" id="KW-1185">Reference proteome</keyword>
<dbReference type="EMBL" id="CP032050">
    <property type="protein sequence ID" value="AYN67004.1"/>
    <property type="molecule type" value="Genomic_DNA"/>
</dbReference>